<gene>
    <name evidence="2" type="ORF">GPM918_LOCUS27277</name>
    <name evidence="1" type="ORF">OVA965_LOCUS18337</name>
    <name evidence="4" type="ORF">SRO942_LOCUS27575</name>
    <name evidence="3" type="ORF">TMI583_LOCUS18349</name>
</gene>
<proteinExistence type="predicted"/>
<evidence type="ECO:0000313" key="3">
    <source>
        <dbReference type="EMBL" id="CAF3843545.1"/>
    </source>
</evidence>
<reference evidence="2" key="1">
    <citation type="submission" date="2021-02" db="EMBL/GenBank/DDBJ databases">
        <authorList>
            <person name="Nowell W R."/>
        </authorList>
    </citation>
    <scope>NUCLEOTIDE SEQUENCE</scope>
</reference>
<dbReference type="Proteomes" id="UP000663829">
    <property type="component" value="Unassembled WGS sequence"/>
</dbReference>
<protein>
    <submittedName>
        <fullName evidence="2">Uncharacterized protein</fullName>
    </submittedName>
</protein>
<organism evidence="2 5">
    <name type="scientific">Didymodactylos carnosus</name>
    <dbReference type="NCBI Taxonomy" id="1234261"/>
    <lineage>
        <taxon>Eukaryota</taxon>
        <taxon>Metazoa</taxon>
        <taxon>Spiralia</taxon>
        <taxon>Gnathifera</taxon>
        <taxon>Rotifera</taxon>
        <taxon>Eurotatoria</taxon>
        <taxon>Bdelloidea</taxon>
        <taxon>Philodinida</taxon>
        <taxon>Philodinidae</taxon>
        <taxon>Didymodactylos</taxon>
    </lineage>
</organism>
<sequence>MANNVFNLFQQIISATTQYNKFGWTFEEKSRLKRILENWFEEDEDILDLNLNALSVLLTNQLILGLLPAGRILNIIESLPVAGWDVALIADIPVDAKVDLCDKTRIQPLGKRKAKGCPKKVSTALNL</sequence>
<keyword evidence="5" id="KW-1185">Reference proteome</keyword>
<accession>A0A815BVE1</accession>
<comment type="caution">
    <text evidence="2">The sequence shown here is derived from an EMBL/GenBank/DDBJ whole genome shotgun (WGS) entry which is preliminary data.</text>
</comment>
<dbReference type="Proteomes" id="UP000682733">
    <property type="component" value="Unassembled WGS sequence"/>
</dbReference>
<evidence type="ECO:0000313" key="4">
    <source>
        <dbReference type="EMBL" id="CAF4065932.1"/>
    </source>
</evidence>
<dbReference type="EMBL" id="CAJNOQ010011367">
    <property type="protein sequence ID" value="CAF1275128.1"/>
    <property type="molecule type" value="Genomic_DNA"/>
</dbReference>
<evidence type="ECO:0000313" key="5">
    <source>
        <dbReference type="Proteomes" id="UP000663829"/>
    </source>
</evidence>
<dbReference type="Proteomes" id="UP000677228">
    <property type="component" value="Unassembled WGS sequence"/>
</dbReference>
<evidence type="ECO:0000313" key="1">
    <source>
        <dbReference type="EMBL" id="CAF1080508.1"/>
    </source>
</evidence>
<dbReference type="EMBL" id="CAJOBA010009095">
    <property type="protein sequence ID" value="CAF3843545.1"/>
    <property type="molecule type" value="Genomic_DNA"/>
</dbReference>
<dbReference type="EMBL" id="CAJNOK010009079">
    <property type="protein sequence ID" value="CAF1080508.1"/>
    <property type="molecule type" value="Genomic_DNA"/>
</dbReference>
<dbReference type="AlphaFoldDB" id="A0A815BVE1"/>
<name>A0A815BVE1_9BILA</name>
<dbReference type="Proteomes" id="UP000681722">
    <property type="component" value="Unassembled WGS sequence"/>
</dbReference>
<dbReference type="EMBL" id="CAJOBC010025158">
    <property type="protein sequence ID" value="CAF4065932.1"/>
    <property type="molecule type" value="Genomic_DNA"/>
</dbReference>
<evidence type="ECO:0000313" key="2">
    <source>
        <dbReference type="EMBL" id="CAF1275128.1"/>
    </source>
</evidence>